<evidence type="ECO:0000256" key="1">
    <source>
        <dbReference type="SAM" id="Phobius"/>
    </source>
</evidence>
<keyword evidence="3" id="KW-1185">Reference proteome</keyword>
<feature type="transmembrane region" description="Helical" evidence="1">
    <location>
        <begin position="20"/>
        <end position="44"/>
    </location>
</feature>
<keyword evidence="1" id="KW-0472">Membrane</keyword>
<protein>
    <submittedName>
        <fullName evidence="2">DUF2975 domain-containing protein</fullName>
    </submittedName>
</protein>
<name>A0ABY5G017_9MICO</name>
<sequence length="208" mass="21036">MTTLGASPTRMPSPGDRAAIGFFMASGVGIVVWAITAAVIRISAALSDSSISVLAEFAGTPAQAPIGPNGALVEVELDRAVLSTTELPTASLVSLVISDVLAATTITLVVACLLALSTAVLRGAIFSRRNTILVSTAGIAVLIGAASTLFFANMAANGAFAAISNGEFDNVVIAVDLLPYAIGAFVVALITTAFSVGERLQRETDGLV</sequence>
<feature type="transmembrane region" description="Helical" evidence="1">
    <location>
        <begin position="132"/>
        <end position="152"/>
    </location>
</feature>
<gene>
    <name evidence="2" type="ORF">NNL39_04085</name>
</gene>
<accession>A0ABY5G017</accession>
<dbReference type="Proteomes" id="UP001060039">
    <property type="component" value="Chromosome"/>
</dbReference>
<evidence type="ECO:0000313" key="3">
    <source>
        <dbReference type="Proteomes" id="UP001060039"/>
    </source>
</evidence>
<evidence type="ECO:0000313" key="2">
    <source>
        <dbReference type="EMBL" id="UTT63291.1"/>
    </source>
</evidence>
<dbReference type="RefSeq" id="WP_255160423.1">
    <property type="nucleotide sequence ID" value="NZ_CP101497.1"/>
</dbReference>
<keyword evidence="1" id="KW-1133">Transmembrane helix</keyword>
<reference evidence="2" key="1">
    <citation type="submission" date="2022-07" db="EMBL/GenBank/DDBJ databases">
        <title>Taxonomic analysis of Microcella humidisoli nov. sp., isolated from riverside soil.</title>
        <authorList>
            <person name="Molina K.M."/>
            <person name="Kim S.B."/>
        </authorList>
    </citation>
    <scope>NUCLEOTIDE SEQUENCE</scope>
    <source>
        <strain evidence="2">MMS21-STM10</strain>
    </source>
</reference>
<feature type="transmembrane region" description="Helical" evidence="1">
    <location>
        <begin position="100"/>
        <end position="120"/>
    </location>
</feature>
<organism evidence="2 3">
    <name type="scientific">Microcella humidisoli</name>
    <dbReference type="NCBI Taxonomy" id="2963406"/>
    <lineage>
        <taxon>Bacteria</taxon>
        <taxon>Bacillati</taxon>
        <taxon>Actinomycetota</taxon>
        <taxon>Actinomycetes</taxon>
        <taxon>Micrococcales</taxon>
        <taxon>Microbacteriaceae</taxon>
        <taxon>Microcella</taxon>
    </lineage>
</organism>
<feature type="transmembrane region" description="Helical" evidence="1">
    <location>
        <begin position="172"/>
        <end position="194"/>
    </location>
</feature>
<keyword evidence="1" id="KW-0812">Transmembrane</keyword>
<proteinExistence type="predicted"/>
<dbReference type="EMBL" id="CP101497">
    <property type="protein sequence ID" value="UTT63291.1"/>
    <property type="molecule type" value="Genomic_DNA"/>
</dbReference>